<sequence length="311" mass="33620">MSRKLKFDLDIDASALLQANSEAFYSRAYLQEETVDNYRTLPGIKFKTKISNVTFGQVLQAENCGWNSSTDELASVEVDVCGLSAMAEICQFQLEQSFVSLQMTKGSNGDFTVASFMDYYWNEMAKTIAENVEKLRWLGDTDSEVAALALCDGYVKSLVADSANVIDIASPVAINASNVLAKLALVYNAIPAAVIANQSELRIYVSTPVATAYRAAVAAANTQANLTQALDFSYLGIKMVMCPGMGTTSKIVATLRGNLIYAFDAEGDGKALRAINLADTVAEPVIRTRANMKVGFTHVNGNEIVFYNSVA</sequence>
<evidence type="ECO:0000313" key="1">
    <source>
        <dbReference type="EMBL" id="CAB5223815.1"/>
    </source>
</evidence>
<name>A0A6J7X0T8_9CAUD</name>
<accession>A0A6J7X0T8</accession>
<dbReference type="EMBL" id="LR798322">
    <property type="protein sequence ID" value="CAB5223815.1"/>
    <property type="molecule type" value="Genomic_DNA"/>
</dbReference>
<proteinExistence type="predicted"/>
<reference evidence="1" key="1">
    <citation type="submission" date="2020-05" db="EMBL/GenBank/DDBJ databases">
        <authorList>
            <person name="Chiriac C."/>
            <person name="Salcher M."/>
            <person name="Ghai R."/>
            <person name="Kavagutti S V."/>
        </authorList>
    </citation>
    <scope>NUCLEOTIDE SEQUENCE</scope>
</reference>
<protein>
    <submittedName>
        <fullName evidence="1">Uncharacterized protein</fullName>
    </submittedName>
</protein>
<organism evidence="1">
    <name type="scientific">uncultured Caudovirales phage</name>
    <dbReference type="NCBI Taxonomy" id="2100421"/>
    <lineage>
        <taxon>Viruses</taxon>
        <taxon>Duplodnaviria</taxon>
        <taxon>Heunggongvirae</taxon>
        <taxon>Uroviricota</taxon>
        <taxon>Caudoviricetes</taxon>
        <taxon>Peduoviridae</taxon>
        <taxon>Maltschvirus</taxon>
        <taxon>Maltschvirus maltsch</taxon>
    </lineage>
</organism>
<gene>
    <name evidence="1" type="ORF">UFOVP392_12</name>
</gene>